<evidence type="ECO:0000313" key="9">
    <source>
        <dbReference type="Proteomes" id="UP000522081"/>
    </source>
</evidence>
<organism evidence="8 9">
    <name type="scientific">Novosphingobium marinum</name>
    <dbReference type="NCBI Taxonomy" id="1514948"/>
    <lineage>
        <taxon>Bacteria</taxon>
        <taxon>Pseudomonadati</taxon>
        <taxon>Pseudomonadota</taxon>
        <taxon>Alphaproteobacteria</taxon>
        <taxon>Sphingomonadales</taxon>
        <taxon>Sphingomonadaceae</taxon>
        <taxon>Novosphingobium</taxon>
    </lineage>
</organism>
<dbReference type="GO" id="GO:0005506">
    <property type="term" value="F:iron ion binding"/>
    <property type="evidence" value="ECO:0007669"/>
    <property type="project" value="InterPro"/>
</dbReference>
<keyword evidence="9" id="KW-1185">Reference proteome</keyword>
<dbReference type="Gene3D" id="3.90.380.10">
    <property type="entry name" value="Naphthalene 1,2-dioxygenase Alpha Subunit, Chain A, domain 1"/>
    <property type="match status" value="1"/>
</dbReference>
<dbReference type="Gene3D" id="2.102.10.10">
    <property type="entry name" value="Rieske [2Fe-2S] iron-sulphur domain"/>
    <property type="match status" value="1"/>
</dbReference>
<dbReference type="EMBL" id="JACBZF010000002">
    <property type="protein sequence ID" value="NYH94950.1"/>
    <property type="molecule type" value="Genomic_DNA"/>
</dbReference>
<dbReference type="RefSeq" id="WP_179406853.1">
    <property type="nucleotide sequence ID" value="NZ_BMGF01000009.1"/>
</dbReference>
<gene>
    <name evidence="8" type="ORF">FHS75_001269</name>
</gene>
<dbReference type="PANTHER" id="PTHR43756:SF5">
    <property type="entry name" value="CHOLINE MONOOXYGENASE, CHLOROPLASTIC"/>
    <property type="match status" value="1"/>
</dbReference>
<dbReference type="GO" id="GO:0016491">
    <property type="term" value="F:oxidoreductase activity"/>
    <property type="evidence" value="ECO:0007669"/>
    <property type="project" value="UniProtKB-KW"/>
</dbReference>
<evidence type="ECO:0000256" key="2">
    <source>
        <dbReference type="ARBA" id="ARBA00022714"/>
    </source>
</evidence>
<dbReference type="CDD" id="cd03469">
    <property type="entry name" value="Rieske_RO_Alpha_N"/>
    <property type="match status" value="1"/>
</dbReference>
<dbReference type="GO" id="GO:0051537">
    <property type="term" value="F:2 iron, 2 sulfur cluster binding"/>
    <property type="evidence" value="ECO:0007669"/>
    <property type="project" value="UniProtKB-KW"/>
</dbReference>
<dbReference type="InterPro" id="IPR017941">
    <property type="entry name" value="Rieske_2Fe-2S"/>
</dbReference>
<dbReference type="Pfam" id="PF00848">
    <property type="entry name" value="Ring_hydroxyl_A"/>
    <property type="match status" value="1"/>
</dbReference>
<dbReference type="Pfam" id="PF00355">
    <property type="entry name" value="Rieske"/>
    <property type="match status" value="1"/>
</dbReference>
<dbReference type="InterPro" id="IPR015879">
    <property type="entry name" value="Ring_hydroxy_dOase_asu_C_dom"/>
</dbReference>
<name>A0A7Y9XX05_9SPHN</name>
<evidence type="ECO:0000256" key="3">
    <source>
        <dbReference type="ARBA" id="ARBA00022723"/>
    </source>
</evidence>
<dbReference type="InterPro" id="IPR001663">
    <property type="entry name" value="Rng_hydr_dOase-A"/>
</dbReference>
<dbReference type="SUPFAM" id="SSF50022">
    <property type="entry name" value="ISP domain"/>
    <property type="match status" value="1"/>
</dbReference>
<keyword evidence="4" id="KW-0560">Oxidoreductase</keyword>
<dbReference type="PRINTS" id="PR00090">
    <property type="entry name" value="RNGDIOXGNASE"/>
</dbReference>
<dbReference type="PANTHER" id="PTHR43756">
    <property type="entry name" value="CHOLINE MONOOXYGENASE, CHLOROPLASTIC"/>
    <property type="match status" value="1"/>
</dbReference>
<keyword evidence="5" id="KW-0408">Iron</keyword>
<protein>
    <submittedName>
        <fullName evidence="8">Nitrite reductase/ring-hydroxylating ferredoxin subunit</fullName>
    </submittedName>
</protein>
<evidence type="ECO:0000256" key="5">
    <source>
        <dbReference type="ARBA" id="ARBA00023004"/>
    </source>
</evidence>
<comment type="caution">
    <text evidence="8">The sequence shown here is derived from an EMBL/GenBank/DDBJ whole genome shotgun (WGS) entry which is preliminary data.</text>
</comment>
<dbReference type="AlphaFoldDB" id="A0A7Y9XX05"/>
<dbReference type="CDD" id="cd08882">
    <property type="entry name" value="RHO_alpha_C_MupW-like"/>
    <property type="match status" value="1"/>
</dbReference>
<dbReference type="SUPFAM" id="SSF55961">
    <property type="entry name" value="Bet v1-like"/>
    <property type="match status" value="1"/>
</dbReference>
<dbReference type="InterPro" id="IPR036922">
    <property type="entry name" value="Rieske_2Fe-2S_sf"/>
</dbReference>
<proteinExistence type="predicted"/>
<evidence type="ECO:0000259" key="7">
    <source>
        <dbReference type="PROSITE" id="PS51296"/>
    </source>
</evidence>
<evidence type="ECO:0000313" key="8">
    <source>
        <dbReference type="EMBL" id="NYH94950.1"/>
    </source>
</evidence>
<comment type="cofactor">
    <cofactor evidence="1">
        <name>Fe cation</name>
        <dbReference type="ChEBI" id="CHEBI:24875"/>
    </cofactor>
</comment>
<feature type="domain" description="Rieske" evidence="7">
    <location>
        <begin position="62"/>
        <end position="171"/>
    </location>
</feature>
<keyword evidence="3" id="KW-0479">Metal-binding</keyword>
<sequence length="448" mass="50021">MDLNAEQSPSVGEVLQADDDGAPEYLFEQSPYNTAVREIDKARFFSQEWHLREVEKVWRKVWQMACREEEISEPGDQIVYDIVDNSIIVLRADDGSIRAFYNSCLHRGTQLLPAGACTSSDRLRCPYHGWTYDLSGKLVDQPSSWDFPQFRGRTATLVPVKVDKWGGFVFITMDPDAPPLEQFLGVLSSHKLGEELARRFIGAHVAKVIDCNWKVGLEAFLEGYHVAEVHPQALPFTGDTNGQLDVWPPHISRMIASIGAPSPRMANASTADSVAALRAFLPNCPEEAADGDIDPREMMAQSIRGMLSDLTGADYSAYSKSEIIDAINYHVFPNLMPWVGHGTPIVYRLRPFGSDPDRSILEVYLLYAAPHEKPRPDPAEVVWLDPGDSWTRAPQLGGLGEIFDQDEQNFTMIQRGLKAGGAPGISPSEYQESRIRFLHDTLDSYVHS</sequence>
<evidence type="ECO:0000256" key="1">
    <source>
        <dbReference type="ARBA" id="ARBA00001962"/>
    </source>
</evidence>
<accession>A0A7Y9XX05</accession>
<dbReference type="Proteomes" id="UP000522081">
    <property type="component" value="Unassembled WGS sequence"/>
</dbReference>
<reference evidence="8 9" key="1">
    <citation type="submission" date="2020-07" db="EMBL/GenBank/DDBJ databases">
        <title>Genomic Encyclopedia of Type Strains, Phase IV (KMG-IV): sequencing the most valuable type-strain genomes for metagenomic binning, comparative biology and taxonomic classification.</title>
        <authorList>
            <person name="Goeker M."/>
        </authorList>
    </citation>
    <scope>NUCLEOTIDE SEQUENCE [LARGE SCALE GENOMIC DNA]</scope>
    <source>
        <strain evidence="8 9">DSM 29043</strain>
    </source>
</reference>
<keyword evidence="6" id="KW-0411">Iron-sulfur</keyword>
<keyword evidence="2" id="KW-0001">2Fe-2S</keyword>
<evidence type="ECO:0000256" key="4">
    <source>
        <dbReference type="ARBA" id="ARBA00023002"/>
    </source>
</evidence>
<evidence type="ECO:0000256" key="6">
    <source>
        <dbReference type="ARBA" id="ARBA00023014"/>
    </source>
</evidence>
<dbReference type="PROSITE" id="PS51296">
    <property type="entry name" value="RIESKE"/>
    <property type="match status" value="1"/>
</dbReference>